<dbReference type="PANTHER" id="PTHR11135:SF0">
    <property type="entry name" value="ELONGATOR COMPLEX PROTEIN 3"/>
    <property type="match status" value="1"/>
</dbReference>
<evidence type="ECO:0000256" key="12">
    <source>
        <dbReference type="ARBA" id="ARBA00023014"/>
    </source>
</evidence>
<dbReference type="SUPFAM" id="SSF102114">
    <property type="entry name" value="Radical SAM enzymes"/>
    <property type="match status" value="1"/>
</dbReference>
<dbReference type="Proteomes" id="UP000244066">
    <property type="component" value="Unassembled WGS sequence"/>
</dbReference>
<dbReference type="SFLD" id="SFLDG01086">
    <property type="entry name" value="elongater_protein-like"/>
    <property type="match status" value="1"/>
</dbReference>
<evidence type="ECO:0000256" key="3">
    <source>
        <dbReference type="ARBA" id="ARBA00020266"/>
    </source>
</evidence>
<dbReference type="Pfam" id="PF23613">
    <property type="entry name" value="ELP3_N"/>
    <property type="match status" value="1"/>
</dbReference>
<evidence type="ECO:0000256" key="16">
    <source>
        <dbReference type="ARBA" id="ARBA00047372"/>
    </source>
</evidence>
<dbReference type="CDD" id="cd04301">
    <property type="entry name" value="NAT_SF"/>
    <property type="match status" value="1"/>
</dbReference>
<evidence type="ECO:0000256" key="14">
    <source>
        <dbReference type="ARBA" id="ARBA00030769"/>
    </source>
</evidence>
<evidence type="ECO:0000256" key="2">
    <source>
        <dbReference type="ARBA" id="ARBA00005494"/>
    </source>
</evidence>
<keyword evidence="13" id="KW-0012">Acyltransferase</keyword>
<dbReference type="PROSITE" id="PS51186">
    <property type="entry name" value="GNAT"/>
    <property type="match status" value="1"/>
</dbReference>
<dbReference type="InterPro" id="IPR013785">
    <property type="entry name" value="Aldolase_TIM"/>
</dbReference>
<keyword evidence="10" id="KW-0694">RNA-binding</keyword>
<dbReference type="InterPro" id="IPR006638">
    <property type="entry name" value="Elp3/MiaA/NifB-like_rSAM"/>
</dbReference>
<dbReference type="PROSITE" id="PS51918">
    <property type="entry name" value="RADICAL_SAM"/>
    <property type="match status" value="1"/>
</dbReference>
<dbReference type="SFLD" id="SFLDS00029">
    <property type="entry name" value="Radical_SAM"/>
    <property type="match status" value="1"/>
</dbReference>
<dbReference type="GO" id="GO:0051539">
    <property type="term" value="F:4 iron, 4 sulfur cluster binding"/>
    <property type="evidence" value="ECO:0007669"/>
    <property type="project" value="UniProtKB-KW"/>
</dbReference>
<dbReference type="Gene3D" id="3.20.20.70">
    <property type="entry name" value="Aldolase class I"/>
    <property type="match status" value="1"/>
</dbReference>
<feature type="binding site" evidence="17">
    <location>
        <position position="96"/>
    </location>
    <ligand>
        <name>[4Fe-4S] cluster</name>
        <dbReference type="ChEBI" id="CHEBI:49883"/>
        <note>4Fe-4S-S-AdoMet</note>
    </ligand>
</feature>
<dbReference type="PIRSF" id="PIRSF005669">
    <property type="entry name" value="Hist_AcTrfase_ELP3"/>
    <property type="match status" value="1"/>
</dbReference>
<dbReference type="Pfam" id="PF16199">
    <property type="entry name" value="Radical_SAM_C"/>
    <property type="match status" value="1"/>
</dbReference>
<dbReference type="InterPro" id="IPR000182">
    <property type="entry name" value="GNAT_dom"/>
</dbReference>
<evidence type="ECO:0000256" key="17">
    <source>
        <dbReference type="PIRSR" id="PIRSR005669-1"/>
    </source>
</evidence>
<name>A0A2R7Y585_9ARCH</name>
<dbReference type="Pfam" id="PF04055">
    <property type="entry name" value="Radical_SAM"/>
    <property type="match status" value="1"/>
</dbReference>
<reference evidence="20 21" key="1">
    <citation type="submission" date="2017-04" db="EMBL/GenBank/DDBJ databases">
        <title>Draft Aigarchaeota genome from a New Zealand hot spring.</title>
        <authorList>
            <person name="Reysenbach A.-L."/>
            <person name="Donaho J.A."/>
            <person name="Gerhart J."/>
            <person name="Kelley J.F."/>
            <person name="Kouba K."/>
            <person name="Podar M."/>
            <person name="Stott M."/>
        </authorList>
    </citation>
    <scope>NUCLEOTIDE SEQUENCE [LARGE SCALE GENOMIC DNA]</scope>
    <source>
        <strain evidence="20">NZ13_MG1</strain>
    </source>
</reference>
<evidence type="ECO:0000256" key="4">
    <source>
        <dbReference type="ARBA" id="ARBA00022485"/>
    </source>
</evidence>
<evidence type="ECO:0000256" key="8">
    <source>
        <dbReference type="ARBA" id="ARBA00022694"/>
    </source>
</evidence>
<evidence type="ECO:0000256" key="5">
    <source>
        <dbReference type="ARBA" id="ARBA00022555"/>
    </source>
</evidence>
<evidence type="ECO:0000256" key="9">
    <source>
        <dbReference type="ARBA" id="ARBA00022723"/>
    </source>
</evidence>
<evidence type="ECO:0000259" key="18">
    <source>
        <dbReference type="PROSITE" id="PS51186"/>
    </source>
</evidence>
<evidence type="ECO:0000256" key="13">
    <source>
        <dbReference type="ARBA" id="ARBA00023315"/>
    </source>
</evidence>
<keyword evidence="4" id="KW-0004">4Fe-4S</keyword>
<dbReference type="SMART" id="SM00729">
    <property type="entry name" value="Elp3"/>
    <property type="match status" value="1"/>
</dbReference>
<sequence>MKAEAKEEVVRDFVKAFMERYRGSMGVDVSSLKLSLAKELNLGYVPSNLEMLRAVAEESERRELARILRVKPIRTASGVSIITVVTPPSRCPHGRCVYCPGGIERGTPQSYTGEEAAVKLASMSSYDPYLQAKRKVETLCSMGHDVDKVELIVIGGTFTAFPLDFQRSFLKRCLEAIAGLEAATLEEALAKAESSSRRVSGITVETRPDCVSLEQANALLEMGVTRVELGVQALDDEIYAVCKRGHTVADVIKSTRTLKDLAFKVCYHVMPNLPGSSYEKDLDMFKEIFGNPDFRPDMLKIYPTLVLPDTELYRMWLDGKYRPYDDEELVNLLCEWFSMVPPYVRILRVQREIPLRLAVAGNRLYNLREIVEGKLKAEGRPCRCIRCREAGHKALKEGIYPDMESVELKVLEYEASRGLEYFLSYEDVKKDIILGFIRLRIPSEPLRPELKGAALVRELHVYGRMTPVGSKPSDASWQHRGIGSRLLSEAEGIAVREGCRKVVVISGVGVREYYYRHGYVKEGPYVAKMLG</sequence>
<feature type="binding site" evidence="17">
    <location>
        <position position="91"/>
    </location>
    <ligand>
        <name>[4Fe-4S] cluster</name>
        <dbReference type="ChEBI" id="CHEBI:49883"/>
        <note>4Fe-4S-S-AdoMet</note>
    </ligand>
</feature>
<dbReference type="Gene3D" id="3.40.630.30">
    <property type="match status" value="1"/>
</dbReference>
<dbReference type="GO" id="GO:0000049">
    <property type="term" value="F:tRNA binding"/>
    <property type="evidence" value="ECO:0007669"/>
    <property type="project" value="UniProtKB-KW"/>
</dbReference>
<accession>A0A2R7Y585</accession>
<comment type="cofactor">
    <cofactor evidence="17">
        <name>[4Fe-4S] cluster</name>
        <dbReference type="ChEBI" id="CHEBI:49883"/>
    </cofactor>
    <text evidence="17">Binds 1 [4Fe-4S] cluster. The cluster is coordinated with 3 cysteines and an exchangeable S-adenosyl-L-methionine.</text>
</comment>
<keyword evidence="7" id="KW-0949">S-adenosyl-L-methionine</keyword>
<dbReference type="GO" id="GO:0106261">
    <property type="term" value="F:tRNA uridine(34) acetyltransferase activity"/>
    <property type="evidence" value="ECO:0007669"/>
    <property type="project" value="UniProtKB-EC"/>
</dbReference>
<feature type="domain" description="Radical SAM core" evidence="19">
    <location>
        <begin position="74"/>
        <end position="356"/>
    </location>
</feature>
<evidence type="ECO:0000256" key="10">
    <source>
        <dbReference type="ARBA" id="ARBA00022884"/>
    </source>
</evidence>
<evidence type="ECO:0000313" key="21">
    <source>
        <dbReference type="Proteomes" id="UP000244066"/>
    </source>
</evidence>
<dbReference type="CDD" id="cd01335">
    <property type="entry name" value="Radical_SAM"/>
    <property type="match status" value="1"/>
</dbReference>
<keyword evidence="9 17" id="KW-0479">Metal-binding</keyword>
<keyword evidence="5" id="KW-0820">tRNA-binding</keyword>
<dbReference type="AlphaFoldDB" id="A0A2R7Y585"/>
<protein>
    <recommendedName>
        <fullName evidence="3">Elongator complex protein 3</fullName>
        <ecNumber evidence="15">2.3.1.311</ecNumber>
    </recommendedName>
    <alternativeName>
        <fullName evidence="14">tRNA uridine(34) acetyltransferase</fullName>
    </alternativeName>
</protein>
<comment type="catalytic activity">
    <reaction evidence="16">
        <text>uridine(34) in tRNA + acetyl-CoA + S-adenosyl-L-methionine + H2O = 5-(carboxymethyl)uridine(34) in tRNA + 5'-deoxyadenosine + L-methionine + CoA + 2 H(+)</text>
        <dbReference type="Rhea" id="RHEA:61020"/>
        <dbReference type="Rhea" id="RHEA-COMP:10407"/>
        <dbReference type="Rhea" id="RHEA-COMP:11727"/>
        <dbReference type="ChEBI" id="CHEBI:15377"/>
        <dbReference type="ChEBI" id="CHEBI:15378"/>
        <dbReference type="ChEBI" id="CHEBI:17319"/>
        <dbReference type="ChEBI" id="CHEBI:57287"/>
        <dbReference type="ChEBI" id="CHEBI:57288"/>
        <dbReference type="ChEBI" id="CHEBI:57844"/>
        <dbReference type="ChEBI" id="CHEBI:59789"/>
        <dbReference type="ChEBI" id="CHEBI:65315"/>
        <dbReference type="ChEBI" id="CHEBI:74882"/>
        <dbReference type="EC" id="2.3.1.311"/>
    </reaction>
    <physiologicalReaction direction="left-to-right" evidence="16">
        <dbReference type="Rhea" id="RHEA:61021"/>
    </physiologicalReaction>
</comment>
<dbReference type="GO" id="GO:0046872">
    <property type="term" value="F:metal ion binding"/>
    <property type="evidence" value="ECO:0007669"/>
    <property type="project" value="UniProtKB-KW"/>
</dbReference>
<dbReference type="Pfam" id="PF00583">
    <property type="entry name" value="Acetyltransf_1"/>
    <property type="match status" value="1"/>
</dbReference>
<keyword evidence="11 17" id="KW-0408">Iron</keyword>
<dbReference type="GO" id="GO:0002926">
    <property type="term" value="P:tRNA wobble base 5-methoxycarbonylmethyl-2-thiouridinylation"/>
    <property type="evidence" value="ECO:0007669"/>
    <property type="project" value="TreeGrafter"/>
</dbReference>
<dbReference type="InterPro" id="IPR056591">
    <property type="entry name" value="ELP3-like_N"/>
</dbReference>
<dbReference type="InterPro" id="IPR039661">
    <property type="entry name" value="ELP3"/>
</dbReference>
<comment type="similarity">
    <text evidence="2">Belongs to the ELP3 family.</text>
</comment>
<evidence type="ECO:0000256" key="6">
    <source>
        <dbReference type="ARBA" id="ARBA00022679"/>
    </source>
</evidence>
<dbReference type="EMBL" id="NDWU01000011">
    <property type="protein sequence ID" value="PUA32002.1"/>
    <property type="molecule type" value="Genomic_DNA"/>
</dbReference>
<dbReference type="GO" id="GO:0005737">
    <property type="term" value="C:cytoplasm"/>
    <property type="evidence" value="ECO:0007669"/>
    <property type="project" value="TreeGrafter"/>
</dbReference>
<evidence type="ECO:0000313" key="20">
    <source>
        <dbReference type="EMBL" id="PUA32002.1"/>
    </source>
</evidence>
<keyword evidence="6" id="KW-0808">Transferase</keyword>
<comment type="caution">
    <text evidence="20">The sequence shown here is derived from an EMBL/GenBank/DDBJ whole genome shotgun (WGS) entry which is preliminary data.</text>
</comment>
<dbReference type="InterPro" id="IPR032432">
    <property type="entry name" value="Radical_SAM_C"/>
</dbReference>
<dbReference type="InterPro" id="IPR034687">
    <property type="entry name" value="ELP3-like"/>
</dbReference>
<evidence type="ECO:0000256" key="11">
    <source>
        <dbReference type="ARBA" id="ARBA00023004"/>
    </source>
</evidence>
<dbReference type="InterPro" id="IPR058240">
    <property type="entry name" value="rSAM_sf"/>
</dbReference>
<dbReference type="SUPFAM" id="SSF55729">
    <property type="entry name" value="Acyl-CoA N-acyltransferases (Nat)"/>
    <property type="match status" value="1"/>
</dbReference>
<gene>
    <name evidence="20" type="ORF">B9J98_05005</name>
</gene>
<dbReference type="NCBIfam" id="TIGR01211">
    <property type="entry name" value="ELP3"/>
    <property type="match status" value="1"/>
</dbReference>
<feature type="binding site" evidence="17">
    <location>
        <position position="99"/>
    </location>
    <ligand>
        <name>[4Fe-4S] cluster</name>
        <dbReference type="ChEBI" id="CHEBI:49883"/>
        <note>4Fe-4S-S-AdoMet</note>
    </ligand>
</feature>
<evidence type="ECO:0000256" key="1">
    <source>
        <dbReference type="ARBA" id="ARBA00005043"/>
    </source>
</evidence>
<keyword evidence="8" id="KW-0819">tRNA processing</keyword>
<dbReference type="EC" id="2.3.1.311" evidence="15"/>
<dbReference type="InterPro" id="IPR007197">
    <property type="entry name" value="rSAM"/>
</dbReference>
<proteinExistence type="inferred from homology"/>
<evidence type="ECO:0000259" key="19">
    <source>
        <dbReference type="PROSITE" id="PS51918"/>
    </source>
</evidence>
<evidence type="ECO:0000256" key="15">
    <source>
        <dbReference type="ARBA" id="ARBA00044771"/>
    </source>
</evidence>
<feature type="domain" description="N-acetyltransferase" evidence="18">
    <location>
        <begin position="385"/>
        <end position="531"/>
    </location>
</feature>
<organism evidence="20 21">
    <name type="scientific">Candidatus Terraquivivens tikiterensis</name>
    <dbReference type="NCBI Taxonomy" id="1980982"/>
    <lineage>
        <taxon>Archaea</taxon>
        <taxon>Nitrososphaerota</taxon>
        <taxon>Candidatus Wolframiiraptoraceae</taxon>
        <taxon>Candidatus Terraquivivens</taxon>
    </lineage>
</organism>
<comment type="pathway">
    <text evidence="1">tRNA modification; 5-methoxycarbonylmethyl-2-thiouridine-tRNA biosynthesis.</text>
</comment>
<dbReference type="SFLD" id="SFLDF00344">
    <property type="entry name" value="ELP3-like"/>
    <property type="match status" value="1"/>
</dbReference>
<evidence type="ECO:0000256" key="7">
    <source>
        <dbReference type="ARBA" id="ARBA00022691"/>
    </source>
</evidence>
<dbReference type="InterPro" id="IPR016181">
    <property type="entry name" value="Acyl_CoA_acyltransferase"/>
</dbReference>
<keyword evidence="12 17" id="KW-0411">Iron-sulfur</keyword>
<dbReference type="PANTHER" id="PTHR11135">
    <property type="entry name" value="HISTONE ACETYLTRANSFERASE-RELATED"/>
    <property type="match status" value="1"/>
</dbReference>